<dbReference type="EMBL" id="AMCZ02000003">
    <property type="protein sequence ID" value="EWC42657.1"/>
    <property type="molecule type" value="Genomic_DNA"/>
</dbReference>
<gene>
    <name evidence="3" type="ORF">B597_004410</name>
</gene>
<dbReference type="GO" id="GO:0016020">
    <property type="term" value="C:membrane"/>
    <property type="evidence" value="ECO:0007669"/>
    <property type="project" value="TreeGrafter"/>
</dbReference>
<dbReference type="InterPro" id="IPR002656">
    <property type="entry name" value="Acyl_transf_3_dom"/>
</dbReference>
<organism evidence="3 4">
    <name type="scientific">Stutzerimonas stutzeri KOS6</name>
    <dbReference type="NCBI Taxonomy" id="1218352"/>
    <lineage>
        <taxon>Bacteria</taxon>
        <taxon>Pseudomonadati</taxon>
        <taxon>Pseudomonadota</taxon>
        <taxon>Gammaproteobacteria</taxon>
        <taxon>Pseudomonadales</taxon>
        <taxon>Pseudomonadaceae</taxon>
        <taxon>Stutzerimonas</taxon>
    </lineage>
</organism>
<evidence type="ECO:0000313" key="3">
    <source>
        <dbReference type="EMBL" id="EWC42657.1"/>
    </source>
</evidence>
<feature type="transmembrane region" description="Helical" evidence="1">
    <location>
        <begin position="307"/>
        <end position="329"/>
    </location>
</feature>
<dbReference type="InterPro" id="IPR050879">
    <property type="entry name" value="Acyltransferase_3"/>
</dbReference>
<dbReference type="PANTHER" id="PTHR23028:SF53">
    <property type="entry name" value="ACYL_TRANSF_3 DOMAIN-CONTAINING PROTEIN"/>
    <property type="match status" value="1"/>
</dbReference>
<accession>A0A061JSG8</accession>
<feature type="domain" description="Acyltransferase 3" evidence="2">
    <location>
        <begin position="11"/>
        <end position="326"/>
    </location>
</feature>
<keyword evidence="1" id="KW-1133">Transmembrane helix</keyword>
<evidence type="ECO:0000313" key="4">
    <source>
        <dbReference type="Proteomes" id="UP000026923"/>
    </source>
</evidence>
<evidence type="ECO:0000259" key="2">
    <source>
        <dbReference type="Pfam" id="PF01757"/>
    </source>
</evidence>
<feature type="transmembrane region" description="Helical" evidence="1">
    <location>
        <begin position="252"/>
        <end position="270"/>
    </location>
</feature>
<dbReference type="AlphaFoldDB" id="A0A061JSG8"/>
<dbReference type="OrthoDB" id="9767863at2"/>
<dbReference type="GO" id="GO:0016747">
    <property type="term" value="F:acyltransferase activity, transferring groups other than amino-acyl groups"/>
    <property type="evidence" value="ECO:0007669"/>
    <property type="project" value="InterPro"/>
</dbReference>
<comment type="caution">
    <text evidence="3">The sequence shown here is derived from an EMBL/GenBank/DDBJ whole genome shotgun (WGS) entry which is preliminary data.</text>
</comment>
<dbReference type="Proteomes" id="UP000026923">
    <property type="component" value="Unassembled WGS sequence"/>
</dbReference>
<proteinExistence type="predicted"/>
<feature type="transmembrane region" description="Helical" evidence="1">
    <location>
        <begin position="15"/>
        <end position="33"/>
    </location>
</feature>
<name>A0A061JSG8_STUST</name>
<dbReference type="eggNOG" id="COG1835">
    <property type="taxonomic scope" value="Bacteria"/>
</dbReference>
<keyword evidence="1" id="KW-0812">Transmembrane</keyword>
<feature type="transmembrane region" description="Helical" evidence="1">
    <location>
        <begin position="152"/>
        <end position="171"/>
    </location>
</feature>
<evidence type="ECO:0000256" key="1">
    <source>
        <dbReference type="SAM" id="Phobius"/>
    </source>
</evidence>
<dbReference type="HOGENOM" id="CLU_005679_0_1_6"/>
<keyword evidence="1" id="KW-0472">Membrane</keyword>
<dbReference type="RefSeq" id="WP_003297027.1">
    <property type="nucleotide sequence ID" value="NZ_KK020676.1"/>
</dbReference>
<feature type="transmembrane region" description="Helical" evidence="1">
    <location>
        <begin position="178"/>
        <end position="197"/>
    </location>
</feature>
<feature type="transmembrane region" description="Helical" evidence="1">
    <location>
        <begin position="84"/>
        <end position="106"/>
    </location>
</feature>
<feature type="transmembrane region" description="Helical" evidence="1">
    <location>
        <begin position="229"/>
        <end position="246"/>
    </location>
</feature>
<reference evidence="3 4" key="1">
    <citation type="journal article" date="2013" name="Genome Announc.">
        <title>Draft Genome of the Nitrogen-Fixing Bacterium Pseudomonas stutzeri Strain KOS6 Isolated from Industrial Hydrocarbon Sludge.</title>
        <authorList>
            <person name="Grigoryeva T.V."/>
            <person name="Laikov A.V."/>
            <person name="Naumova R.P."/>
            <person name="Manolov A.I."/>
            <person name="Larin A.K."/>
            <person name="Karpova I.Y."/>
            <person name="Semashko T.A."/>
            <person name="Alexeev D.G."/>
            <person name="Kostryukova E.S."/>
            <person name="Muller R."/>
            <person name="Govorun V.M."/>
        </authorList>
    </citation>
    <scope>NUCLEOTIDE SEQUENCE [LARGE SCALE GENOMIC DNA]</scope>
    <source>
        <strain evidence="3 4">KOS6</strain>
    </source>
</reference>
<dbReference type="GO" id="GO:0000271">
    <property type="term" value="P:polysaccharide biosynthetic process"/>
    <property type="evidence" value="ECO:0007669"/>
    <property type="project" value="TreeGrafter"/>
</dbReference>
<sequence length="356" mass="39288">MHAPSTAPRDNNFDFLRFFAAALVVFGHSYGLSGQAEREPLRLFSGSYDSADIAVHVFFVMSGFLIAASWLNSRSVLDFAAKRALRIFPALIVSVLLVVLLVGPLATTLPLGDYFAAPGILAYLANAALITEFHLPGVFVSNPFAHTVNGSLWTLPYEVLMYATVLTLGLLKVLGRSTALIGLVLLMGIHFQLMPLLEIPSDLLRKISRLGMFFYAGMALYLYRQSVHWNWMLAALLVGANLLSARSDYWELVHVLTLPYLTLYLAQLPIPRLARFGRAGDFSYGLYIYSFPIQQLIMHWTDGQLPLVPFMLLGFIASLAAAVLSWHLVESPALALKRYLPRSRPPGASAAAMANR</sequence>
<protein>
    <submittedName>
        <fullName evidence="3">Sugar acetylase</fullName>
    </submittedName>
</protein>
<feature type="transmembrane region" description="Helical" evidence="1">
    <location>
        <begin position="53"/>
        <end position="72"/>
    </location>
</feature>
<dbReference type="PANTHER" id="PTHR23028">
    <property type="entry name" value="ACETYLTRANSFERASE"/>
    <property type="match status" value="1"/>
</dbReference>
<dbReference type="Pfam" id="PF01757">
    <property type="entry name" value="Acyl_transf_3"/>
    <property type="match status" value="1"/>
</dbReference>